<name>A0A0D0CVM9_9AGAR</name>
<dbReference type="PANTHER" id="PTHR40465:SF1">
    <property type="entry name" value="DUF6534 DOMAIN-CONTAINING PROTEIN"/>
    <property type="match status" value="1"/>
</dbReference>
<evidence type="ECO:0000313" key="3">
    <source>
        <dbReference type="EMBL" id="KIK60068.1"/>
    </source>
</evidence>
<keyword evidence="1" id="KW-0472">Membrane</keyword>
<keyword evidence="1" id="KW-1133">Transmembrane helix</keyword>
<evidence type="ECO:0000259" key="2">
    <source>
        <dbReference type="Pfam" id="PF20152"/>
    </source>
</evidence>
<dbReference type="OrthoDB" id="3263055at2759"/>
<keyword evidence="1" id="KW-0812">Transmembrane</keyword>
<organism evidence="3 4">
    <name type="scientific">Collybiopsis luxurians FD-317 M1</name>
    <dbReference type="NCBI Taxonomy" id="944289"/>
    <lineage>
        <taxon>Eukaryota</taxon>
        <taxon>Fungi</taxon>
        <taxon>Dikarya</taxon>
        <taxon>Basidiomycota</taxon>
        <taxon>Agaricomycotina</taxon>
        <taxon>Agaricomycetes</taxon>
        <taxon>Agaricomycetidae</taxon>
        <taxon>Agaricales</taxon>
        <taxon>Marasmiineae</taxon>
        <taxon>Omphalotaceae</taxon>
        <taxon>Collybiopsis</taxon>
        <taxon>Collybiopsis luxurians</taxon>
    </lineage>
</organism>
<dbReference type="EMBL" id="KN834777">
    <property type="protein sequence ID" value="KIK60068.1"/>
    <property type="molecule type" value="Genomic_DNA"/>
</dbReference>
<feature type="transmembrane region" description="Helical" evidence="1">
    <location>
        <begin position="165"/>
        <end position="186"/>
    </location>
</feature>
<feature type="transmembrane region" description="Helical" evidence="1">
    <location>
        <begin position="20"/>
        <end position="40"/>
    </location>
</feature>
<dbReference type="HOGENOM" id="CLU_046025_5_4_1"/>
<reference evidence="3 4" key="1">
    <citation type="submission" date="2014-04" db="EMBL/GenBank/DDBJ databases">
        <title>Evolutionary Origins and Diversification of the Mycorrhizal Mutualists.</title>
        <authorList>
            <consortium name="DOE Joint Genome Institute"/>
            <consortium name="Mycorrhizal Genomics Consortium"/>
            <person name="Kohler A."/>
            <person name="Kuo A."/>
            <person name="Nagy L.G."/>
            <person name="Floudas D."/>
            <person name="Copeland A."/>
            <person name="Barry K.W."/>
            <person name="Cichocki N."/>
            <person name="Veneault-Fourrey C."/>
            <person name="LaButti K."/>
            <person name="Lindquist E.A."/>
            <person name="Lipzen A."/>
            <person name="Lundell T."/>
            <person name="Morin E."/>
            <person name="Murat C."/>
            <person name="Riley R."/>
            <person name="Ohm R."/>
            <person name="Sun H."/>
            <person name="Tunlid A."/>
            <person name="Henrissat B."/>
            <person name="Grigoriev I.V."/>
            <person name="Hibbett D.S."/>
            <person name="Martin F."/>
        </authorList>
    </citation>
    <scope>NUCLEOTIDE SEQUENCE [LARGE SCALE GENOMIC DNA]</scope>
    <source>
        <strain evidence="3 4">FD-317 M1</strain>
    </source>
</reference>
<dbReference type="InterPro" id="IPR045339">
    <property type="entry name" value="DUF6534"/>
</dbReference>
<sequence length="314" mass="34352">MTSSSAVPALDNTFGALLDGVIVGAALWGVGSLQLYIYFYNFPKDRLFLKSMVLAAWVFDSVHQALISHIVYYYLVQHFFDPAALEHYVWSQNYQPIFEALTAFIVQSFFVYRIFTLSKGSYILTAVPSLLVIAKLACQLAYVGQGSRLTTTTQLVQDLHPISEAINGVTAAGDITITILLCWLLYHSRTSISRTNYVINRLILYTVNTGALTSICAIITLILAHTMPTNLIYGAFYYIIARLYVNSMLATLNARSALQSKLGDVLTLSNIPPSNAQSSLTAGSHSVAFAPSTGKPTASLEFTTTGYAKNLEAV</sequence>
<evidence type="ECO:0000313" key="4">
    <source>
        <dbReference type="Proteomes" id="UP000053593"/>
    </source>
</evidence>
<feature type="transmembrane region" description="Helical" evidence="1">
    <location>
        <begin position="122"/>
        <end position="145"/>
    </location>
</feature>
<dbReference type="AlphaFoldDB" id="A0A0D0CVM9"/>
<feature type="transmembrane region" description="Helical" evidence="1">
    <location>
        <begin position="231"/>
        <end position="252"/>
    </location>
</feature>
<accession>A0A0D0CVM9</accession>
<feature type="transmembrane region" description="Helical" evidence="1">
    <location>
        <begin position="96"/>
        <end position="115"/>
    </location>
</feature>
<keyword evidence="4" id="KW-1185">Reference proteome</keyword>
<feature type="transmembrane region" description="Helical" evidence="1">
    <location>
        <begin position="198"/>
        <end position="225"/>
    </location>
</feature>
<feature type="transmembrane region" description="Helical" evidence="1">
    <location>
        <begin position="52"/>
        <end position="76"/>
    </location>
</feature>
<dbReference type="PANTHER" id="PTHR40465">
    <property type="entry name" value="CHROMOSOME 1, WHOLE GENOME SHOTGUN SEQUENCE"/>
    <property type="match status" value="1"/>
</dbReference>
<feature type="domain" description="DUF6534" evidence="2">
    <location>
        <begin position="171"/>
        <end position="256"/>
    </location>
</feature>
<dbReference type="Pfam" id="PF20152">
    <property type="entry name" value="DUF6534"/>
    <property type="match status" value="1"/>
</dbReference>
<evidence type="ECO:0000256" key="1">
    <source>
        <dbReference type="SAM" id="Phobius"/>
    </source>
</evidence>
<dbReference type="Proteomes" id="UP000053593">
    <property type="component" value="Unassembled WGS sequence"/>
</dbReference>
<proteinExistence type="predicted"/>
<gene>
    <name evidence="3" type="ORF">GYMLUDRAFT_200935</name>
</gene>
<protein>
    <recommendedName>
        <fullName evidence="2">DUF6534 domain-containing protein</fullName>
    </recommendedName>
</protein>